<evidence type="ECO:0000313" key="2">
    <source>
        <dbReference type="Proteomes" id="UP001189429"/>
    </source>
</evidence>
<protein>
    <submittedName>
        <fullName evidence="1">Uncharacterized protein</fullName>
    </submittedName>
</protein>
<gene>
    <name evidence="1" type="ORF">PCOR1329_LOCUS51267</name>
</gene>
<name>A0ABN9USF7_9DINO</name>
<dbReference type="Proteomes" id="UP001189429">
    <property type="component" value="Unassembled WGS sequence"/>
</dbReference>
<comment type="caution">
    <text evidence="1">The sequence shown here is derived from an EMBL/GenBank/DDBJ whole genome shotgun (WGS) entry which is preliminary data.</text>
</comment>
<feature type="non-terminal residue" evidence="1">
    <location>
        <position position="202"/>
    </location>
</feature>
<evidence type="ECO:0000313" key="1">
    <source>
        <dbReference type="EMBL" id="CAK0862977.1"/>
    </source>
</evidence>
<dbReference type="EMBL" id="CAUYUJ010016216">
    <property type="protein sequence ID" value="CAK0862977.1"/>
    <property type="molecule type" value="Genomic_DNA"/>
</dbReference>
<accession>A0ABN9USF7</accession>
<sequence length="202" mass="21785">MQPTSPAKSLGCLRLTTPPATDPRAVVRPFRTLLLAYEPLVEEVETLSRAMQIVRQKLLLMATPQEGPGPVHRALEAHPGALETIVARLIDRMEGFRQQTASLRGRFVAQHGLALLQARAALQLWLNRQEVGAAPPAGNLAAASARGALSSLADVEVNLDSWGRLAACPYLGREGDQWPWQEALGPRVDVQGALAHMGALVE</sequence>
<organism evidence="1 2">
    <name type="scientific">Prorocentrum cordatum</name>
    <dbReference type="NCBI Taxonomy" id="2364126"/>
    <lineage>
        <taxon>Eukaryota</taxon>
        <taxon>Sar</taxon>
        <taxon>Alveolata</taxon>
        <taxon>Dinophyceae</taxon>
        <taxon>Prorocentrales</taxon>
        <taxon>Prorocentraceae</taxon>
        <taxon>Prorocentrum</taxon>
    </lineage>
</organism>
<keyword evidence="2" id="KW-1185">Reference proteome</keyword>
<proteinExistence type="predicted"/>
<reference evidence="1" key="1">
    <citation type="submission" date="2023-10" db="EMBL/GenBank/DDBJ databases">
        <authorList>
            <person name="Chen Y."/>
            <person name="Shah S."/>
            <person name="Dougan E. K."/>
            <person name="Thang M."/>
            <person name="Chan C."/>
        </authorList>
    </citation>
    <scope>NUCLEOTIDE SEQUENCE [LARGE SCALE GENOMIC DNA]</scope>
</reference>